<keyword evidence="3" id="KW-0699">rRNA-binding</keyword>
<accession>A0A6J4VE47</accession>
<reference evidence="5" key="1">
    <citation type="submission" date="2020-02" db="EMBL/GenBank/DDBJ databases">
        <authorList>
            <person name="Meier V. D."/>
        </authorList>
    </citation>
    <scope>NUCLEOTIDE SEQUENCE</scope>
    <source>
        <strain evidence="5">AVDCRST_MAG49</strain>
    </source>
</reference>
<name>A0A6J4VE47_9BACT</name>
<dbReference type="PROSITE" id="PS51722">
    <property type="entry name" value="G_TR_2"/>
    <property type="match status" value="1"/>
</dbReference>
<dbReference type="InterPro" id="IPR031157">
    <property type="entry name" value="G_TR_CS"/>
</dbReference>
<dbReference type="CDD" id="cd03710">
    <property type="entry name" value="BipA_TypA_C"/>
    <property type="match status" value="1"/>
</dbReference>
<dbReference type="GO" id="GO:0003924">
    <property type="term" value="F:GTPase activity"/>
    <property type="evidence" value="ECO:0007669"/>
    <property type="project" value="UniProtKB-UniRule"/>
</dbReference>
<dbReference type="InterPro" id="IPR035647">
    <property type="entry name" value="EFG_III/V"/>
</dbReference>
<dbReference type="CDD" id="cd01891">
    <property type="entry name" value="TypA_BipA"/>
    <property type="match status" value="1"/>
</dbReference>
<dbReference type="GO" id="GO:0000027">
    <property type="term" value="P:ribosomal large subunit assembly"/>
    <property type="evidence" value="ECO:0007669"/>
    <property type="project" value="UniProtKB-UniRule"/>
</dbReference>
<dbReference type="GO" id="GO:1990904">
    <property type="term" value="C:ribonucleoprotein complex"/>
    <property type="evidence" value="ECO:0007669"/>
    <property type="project" value="TreeGrafter"/>
</dbReference>
<dbReference type="Pfam" id="PF21018">
    <property type="entry name" value="BipA_C"/>
    <property type="match status" value="1"/>
</dbReference>
<dbReference type="PANTHER" id="PTHR42908">
    <property type="entry name" value="TRANSLATION ELONGATION FACTOR-RELATED"/>
    <property type="match status" value="1"/>
</dbReference>
<dbReference type="InterPro" id="IPR000795">
    <property type="entry name" value="T_Tr_GTP-bd_dom"/>
</dbReference>
<feature type="binding site" evidence="3">
    <location>
        <begin position="147"/>
        <end position="150"/>
    </location>
    <ligand>
        <name>GTP</name>
        <dbReference type="ChEBI" id="CHEBI:37565"/>
    </ligand>
</feature>
<dbReference type="Gene3D" id="3.30.70.870">
    <property type="entry name" value="Elongation Factor G (Translational Gtpase), domain 3"/>
    <property type="match status" value="1"/>
</dbReference>
<sequence>MVSPVIDQTAPAMGDAPTRTAPALRNVAIIAHVDHGKTTLVDGLLKQSNIFRDPDAAGTLIMDANDLERERGITILAKNTAITYGGVKINIIDTPGHADFGGEVERVLSMADGCLLLVDAVEGPMPQTRTVLAQALALGLRPIVVVNKVDRANARPAEVVSLTQDLFLDLATDADQLEFPVIYSIARDGRAGLAPDALQADLRPLLDTIIREVPAPTADPDAPAQLLVASLDADAHRGRIAIGRVQRGRIRAGDTLLQIAIDGETSRQKVSHLAVFDGLGRREVPEVVAGDIVAIAGFSEAKIGATLTDPATPEALSAPLVEEPTLKLTFGVNTSPFAGREGQYSTSRQLRERLFRELETNLSLRVAPTDQPDVFAVSGRGELHLSVLIETMRREGFEFQVSRPEVITREVDGELQEPIEQLTIDTTEPFVGVVTELVGGRRARMLDMTNDGRGAVRLEFAIPTRGLIGLRNAFLTATKGNGVLSSRLIGYEPWQGPIVSNRTGALVASETGVSLSHGLANAQERGITFIEPQTEVYEGMVVGQQPRPGDLAVNVCRAKKLTNIRSSTSDIGIRLTPPVILSLEQSLDFLADDELLEVTPKGWRLRKRLLTQDERNKAKKRAQEATASRA</sequence>
<comment type="catalytic activity">
    <reaction evidence="3">
        <text>GTP + H2O = GDP + phosphate + H(+)</text>
        <dbReference type="Rhea" id="RHEA:19669"/>
        <dbReference type="ChEBI" id="CHEBI:15377"/>
        <dbReference type="ChEBI" id="CHEBI:15378"/>
        <dbReference type="ChEBI" id="CHEBI:37565"/>
        <dbReference type="ChEBI" id="CHEBI:43474"/>
        <dbReference type="ChEBI" id="CHEBI:58189"/>
    </reaction>
</comment>
<dbReference type="InterPro" id="IPR027417">
    <property type="entry name" value="P-loop_NTPase"/>
</dbReference>
<dbReference type="CDD" id="cd16263">
    <property type="entry name" value="BipA_III"/>
    <property type="match status" value="1"/>
</dbReference>
<dbReference type="InterPro" id="IPR005225">
    <property type="entry name" value="Small_GTP-bd"/>
</dbReference>
<dbReference type="NCBIfam" id="TIGR01394">
    <property type="entry name" value="TypA_BipA"/>
    <property type="match status" value="1"/>
</dbReference>
<proteinExistence type="inferred from homology"/>
<dbReference type="GO" id="GO:0000049">
    <property type="term" value="F:tRNA binding"/>
    <property type="evidence" value="ECO:0007669"/>
    <property type="project" value="UniProtKB-KW"/>
</dbReference>
<dbReference type="GO" id="GO:0019843">
    <property type="term" value="F:rRNA binding"/>
    <property type="evidence" value="ECO:0007669"/>
    <property type="project" value="UniProtKB-KW"/>
</dbReference>
<dbReference type="Pfam" id="PF00009">
    <property type="entry name" value="GTP_EFTU"/>
    <property type="match status" value="1"/>
</dbReference>
<dbReference type="AlphaFoldDB" id="A0A6J4VE47"/>
<evidence type="ECO:0000259" key="4">
    <source>
        <dbReference type="PROSITE" id="PS51722"/>
    </source>
</evidence>
<evidence type="ECO:0000256" key="1">
    <source>
        <dbReference type="ARBA" id="ARBA00022741"/>
    </source>
</evidence>
<dbReference type="InterPro" id="IPR006298">
    <property type="entry name" value="BipA"/>
</dbReference>
<dbReference type="SUPFAM" id="SSF52540">
    <property type="entry name" value="P-loop containing nucleoside triphosphate hydrolases"/>
    <property type="match status" value="1"/>
</dbReference>
<dbReference type="InterPro" id="IPR047043">
    <property type="entry name" value="BipA_III"/>
</dbReference>
<dbReference type="InterPro" id="IPR047041">
    <property type="entry name" value="BipA_GTP-bd_dom"/>
</dbReference>
<dbReference type="PROSITE" id="PS00301">
    <property type="entry name" value="G_TR_1"/>
    <property type="match status" value="1"/>
</dbReference>
<evidence type="ECO:0000256" key="3">
    <source>
        <dbReference type="HAMAP-Rule" id="MF_00849"/>
    </source>
</evidence>
<dbReference type="FunFam" id="3.40.50.300:FF:000055">
    <property type="entry name" value="GTP-binding protein TypA"/>
    <property type="match status" value="1"/>
</dbReference>
<dbReference type="InterPro" id="IPR042116">
    <property type="entry name" value="TypA/BipA_C"/>
</dbReference>
<protein>
    <recommendedName>
        <fullName evidence="3">Large ribosomal subunit assembly factor BipA</fullName>
        <ecNumber evidence="3">3.6.5.-</ecNumber>
    </recommendedName>
    <alternativeName>
        <fullName evidence="3">GTP-binding protein BipA</fullName>
    </alternativeName>
</protein>
<keyword evidence="3" id="KW-0963">Cytoplasm</keyword>
<dbReference type="EC" id="3.6.5.-" evidence="3"/>
<feature type="binding site" evidence="3">
    <location>
        <begin position="34"/>
        <end position="39"/>
    </location>
    <ligand>
        <name>GTP</name>
        <dbReference type="ChEBI" id="CHEBI:37565"/>
    </ligand>
</feature>
<dbReference type="GO" id="GO:0005525">
    <property type="term" value="F:GTP binding"/>
    <property type="evidence" value="ECO:0007669"/>
    <property type="project" value="UniProtKB-UniRule"/>
</dbReference>
<dbReference type="InterPro" id="IPR053905">
    <property type="entry name" value="EF-G-like_DII"/>
</dbReference>
<dbReference type="SUPFAM" id="SSF50447">
    <property type="entry name" value="Translation proteins"/>
    <property type="match status" value="1"/>
</dbReference>
<dbReference type="EMBL" id="CADCWG010000303">
    <property type="protein sequence ID" value="CAA9576131.1"/>
    <property type="molecule type" value="Genomic_DNA"/>
</dbReference>
<keyword evidence="3" id="KW-0690">Ribosome biogenesis</keyword>
<dbReference type="HAMAP" id="MF_00849">
    <property type="entry name" value="BipA"/>
    <property type="match status" value="1"/>
</dbReference>
<dbReference type="InterPro" id="IPR048876">
    <property type="entry name" value="BipA_C"/>
</dbReference>
<dbReference type="Gene3D" id="2.40.30.10">
    <property type="entry name" value="Translation factors"/>
    <property type="match status" value="1"/>
</dbReference>
<dbReference type="FunFam" id="3.30.70.240:FF:000002">
    <property type="entry name" value="GTP-binding protein TypA"/>
    <property type="match status" value="1"/>
</dbReference>
<dbReference type="InterPro" id="IPR035651">
    <property type="entry name" value="BipA_V"/>
</dbReference>
<gene>
    <name evidence="3" type="primary">bipA</name>
    <name evidence="5" type="ORF">AVDCRST_MAG49-4251</name>
</gene>
<dbReference type="Gene3D" id="3.40.50.300">
    <property type="entry name" value="P-loop containing nucleotide triphosphate hydrolases"/>
    <property type="match status" value="1"/>
</dbReference>
<organism evidence="5">
    <name type="scientific">uncultured Thermomicrobiales bacterium</name>
    <dbReference type="NCBI Taxonomy" id="1645740"/>
    <lineage>
        <taxon>Bacteria</taxon>
        <taxon>Pseudomonadati</taxon>
        <taxon>Thermomicrobiota</taxon>
        <taxon>Thermomicrobia</taxon>
        <taxon>Thermomicrobiales</taxon>
        <taxon>environmental samples</taxon>
    </lineage>
</organism>
<dbReference type="SUPFAM" id="SSF54980">
    <property type="entry name" value="EF-G C-terminal domain-like"/>
    <property type="match status" value="2"/>
</dbReference>
<comment type="subcellular location">
    <subcellularLocation>
        <location evidence="3">Cytoplasm</location>
    </subcellularLocation>
    <text evidence="3">Binds to ribosomes.</text>
</comment>
<dbReference type="GO" id="GO:0043022">
    <property type="term" value="F:ribosome binding"/>
    <property type="evidence" value="ECO:0007669"/>
    <property type="project" value="UniProtKB-UniRule"/>
</dbReference>
<comment type="function">
    <text evidence="3">A 50S ribosomal subunit assembly protein with GTPase activity, required for 50S subunit assembly at low temperatures, may also play a role in translation. Binds GTP and analogs. Binds the 70S ribosome between the 30S and 50S subunits, in a similar position as ribosome-bound EF-G; it contacts a number of ribosomal proteins, both rRNAs and the A-site tRNA.</text>
</comment>
<dbReference type="InterPro" id="IPR000640">
    <property type="entry name" value="EFG_V-like"/>
</dbReference>
<comment type="subunit">
    <text evidence="3">Monomer.</text>
</comment>
<keyword evidence="2 3" id="KW-0342">GTP-binding</keyword>
<dbReference type="Gene3D" id="3.30.70.240">
    <property type="match status" value="1"/>
</dbReference>
<feature type="domain" description="Tr-type G" evidence="4">
    <location>
        <begin position="22"/>
        <end position="217"/>
    </location>
</feature>
<evidence type="ECO:0000256" key="2">
    <source>
        <dbReference type="ARBA" id="ARBA00023134"/>
    </source>
</evidence>
<dbReference type="FunFam" id="2.40.50.250:FF:000001">
    <property type="entry name" value="GTP-binding protein TypA"/>
    <property type="match status" value="1"/>
</dbReference>
<evidence type="ECO:0000313" key="5">
    <source>
        <dbReference type="EMBL" id="CAA9576131.1"/>
    </source>
</evidence>
<dbReference type="InterPro" id="IPR047042">
    <property type="entry name" value="BipA_II"/>
</dbReference>
<dbReference type="GO" id="GO:0005829">
    <property type="term" value="C:cytosol"/>
    <property type="evidence" value="ECO:0007669"/>
    <property type="project" value="TreeGrafter"/>
</dbReference>
<dbReference type="InterPro" id="IPR009000">
    <property type="entry name" value="Transl_B-barrel_sf"/>
</dbReference>
<keyword evidence="3" id="KW-0378">Hydrolase</keyword>
<dbReference type="PANTHER" id="PTHR42908:SF8">
    <property type="entry name" value="TR-TYPE G DOMAIN-CONTAINING PROTEIN"/>
    <property type="match status" value="1"/>
</dbReference>
<dbReference type="FunFam" id="3.30.70.870:FF:000003">
    <property type="entry name" value="GTP-binding protein TypA"/>
    <property type="match status" value="1"/>
</dbReference>
<dbReference type="Gene3D" id="2.40.50.250">
    <property type="entry name" value="bipa protein"/>
    <property type="match status" value="1"/>
</dbReference>
<dbReference type="Pfam" id="PF00679">
    <property type="entry name" value="EFG_C"/>
    <property type="match status" value="1"/>
</dbReference>
<dbReference type="NCBIfam" id="TIGR00231">
    <property type="entry name" value="small_GTP"/>
    <property type="match status" value="1"/>
</dbReference>
<keyword evidence="3" id="KW-0820">tRNA-binding</keyword>
<comment type="similarity">
    <text evidence="3">Belongs to the TRAFAC class translation factor GTPase superfamily. Classic translation factor GTPase family. BipA subfamily.</text>
</comment>
<dbReference type="Pfam" id="PF22042">
    <property type="entry name" value="EF-G_D2"/>
    <property type="match status" value="1"/>
</dbReference>
<dbReference type="PRINTS" id="PR00315">
    <property type="entry name" value="ELONGATNFCT"/>
</dbReference>
<keyword evidence="1 3" id="KW-0547">Nucleotide-binding</keyword>
<keyword evidence="3" id="KW-0694">RNA-binding</keyword>
<dbReference type="CDD" id="cd03691">
    <property type="entry name" value="BipA_TypA_II"/>
    <property type="match status" value="1"/>
</dbReference>